<comment type="caution">
    <text evidence="6">The sequence shown here is derived from an EMBL/GenBank/DDBJ whole genome shotgun (WGS) entry which is preliminary data.</text>
</comment>
<dbReference type="PANTHER" id="PTHR12542">
    <property type="entry name" value="EXOCYST COMPLEX PROTEIN EXO70"/>
    <property type="match status" value="1"/>
</dbReference>
<dbReference type="InterPro" id="IPR046364">
    <property type="entry name" value="Exo70_C"/>
</dbReference>
<keyword evidence="2 4" id="KW-0813">Transport</keyword>
<dbReference type="GO" id="GO:0006887">
    <property type="term" value="P:exocytosis"/>
    <property type="evidence" value="ECO:0007669"/>
    <property type="project" value="UniProtKB-KW"/>
</dbReference>
<evidence type="ECO:0000256" key="1">
    <source>
        <dbReference type="ARBA" id="ARBA00006756"/>
    </source>
</evidence>
<proteinExistence type="inferred from homology"/>
<evidence type="ECO:0000256" key="3">
    <source>
        <dbReference type="ARBA" id="ARBA00022483"/>
    </source>
</evidence>
<evidence type="ECO:0000313" key="6">
    <source>
        <dbReference type="EMBL" id="OCB84265.1"/>
    </source>
</evidence>
<accession>A0A9Q5HQS5</accession>
<dbReference type="EMBL" id="LNZH02000216">
    <property type="protein sequence ID" value="OCB84265.1"/>
    <property type="molecule type" value="Genomic_DNA"/>
</dbReference>
<evidence type="ECO:0000256" key="4">
    <source>
        <dbReference type="RuleBase" id="RU365026"/>
    </source>
</evidence>
<gene>
    <name evidence="6" type="ORF">A7U60_g8944</name>
</gene>
<keyword evidence="3 4" id="KW-0268">Exocytosis</keyword>
<reference evidence="6" key="1">
    <citation type="submission" date="2016-06" db="EMBL/GenBank/DDBJ databases">
        <title>Draft Genome sequence of the fungus Inonotus baumii.</title>
        <authorList>
            <person name="Zhu H."/>
            <person name="Lin W."/>
        </authorList>
    </citation>
    <scope>NUCLEOTIDE SEQUENCE</scope>
    <source>
        <strain evidence="6">821</strain>
    </source>
</reference>
<comment type="subcellular location">
    <subcellularLocation>
        <location evidence="4">Bud</location>
    </subcellularLocation>
    <subcellularLocation>
        <location evidence="4">Bud neck</location>
    </subcellularLocation>
</comment>
<dbReference type="InterPro" id="IPR004140">
    <property type="entry name" value="Exo70"/>
</dbReference>
<protein>
    <recommendedName>
        <fullName evidence="4">Exocyst complex protein EXO70</fullName>
    </recommendedName>
</protein>
<name>A0A9Q5HQS5_SANBA</name>
<dbReference type="Gene3D" id="1.20.1280.170">
    <property type="entry name" value="Exocyst complex component Exo70"/>
    <property type="match status" value="1"/>
</dbReference>
<dbReference type="GO" id="GO:0005546">
    <property type="term" value="F:phosphatidylinositol-4,5-bisphosphate binding"/>
    <property type="evidence" value="ECO:0007669"/>
    <property type="project" value="InterPro"/>
</dbReference>
<sequence>MPSLPDRRELEQNLNKTRQISQRMISILTNFDTRLLKLEKSILPLHSSTQLLNRRSANIESTLQLIDEVASSQQGLAEEEGLILRGPQATQLDVYIDALERMNASIAFKGVTSEESQETARLVEAGAKKLAQLYTKYVAEASSGTPPERTSFDNNSNSVFVPFPEDIVQALRPIVSFLRTLPVPATHPSHPAAIAIQSALLDAQRGYADMRGAWLRKCLEVDAKRVVEGRGEGYGSGRDTNAAEVSIKEGREFGAWVEDVINVAENEYNVLTELTLLPSQAQLAGTYASLLTPLLTLLSTSLTQLTNRVKRALHHNTFLALATHGYLASPEITQRWEDVIKRRANGSTANINALKEGLHSLRAVCLRSFPEFLADIKLAAVPRTEIGTDVAEITETVVKYMTAIPAVQDAAGSSLLTLGDGNWKMGEGVVQTSKGPKLGEGDESIIIEHYLYDIVNTTLLTLTALSRTSRRPAVGSIFLLNNVSYFLNSLLDSSSDTAPVEALLAPPARNALQSSFRTAKAGYFEANYSPLLQVLGDGPGSGGSGKASVKEKFTRFYDVFEEIVERHRAVRVLPDDDRGREALAEEASRLVVPSLQRFIQKNKDFSKNPQKYIKLSPEDIEKQIKKLY</sequence>
<comment type="similarity">
    <text evidence="1 4">Belongs to the EXO70 family.</text>
</comment>
<keyword evidence="7" id="KW-1185">Reference proteome</keyword>
<dbReference type="GO" id="GO:0005935">
    <property type="term" value="C:cellular bud neck"/>
    <property type="evidence" value="ECO:0007669"/>
    <property type="project" value="UniProtKB-SubCell"/>
</dbReference>
<dbReference type="Proteomes" id="UP000757232">
    <property type="component" value="Unassembled WGS sequence"/>
</dbReference>
<dbReference type="GO" id="GO:0015031">
    <property type="term" value="P:protein transport"/>
    <property type="evidence" value="ECO:0007669"/>
    <property type="project" value="UniProtKB-KW"/>
</dbReference>
<feature type="domain" description="Exocyst complex subunit Exo70 C-terminal" evidence="5">
    <location>
        <begin position="265"/>
        <end position="625"/>
    </location>
</feature>
<evidence type="ECO:0000259" key="5">
    <source>
        <dbReference type="Pfam" id="PF03081"/>
    </source>
</evidence>
<comment type="function">
    <text evidence="4">Involved in the secretory pathway as part of the exocyst complex which tethers secretory vesicles to the sites of exocytosis. Also plays a role in the assembly of the exocyst.</text>
</comment>
<dbReference type="Pfam" id="PF03081">
    <property type="entry name" value="Exo70_C"/>
    <property type="match status" value="1"/>
</dbReference>
<organism evidence="6 7">
    <name type="scientific">Sanghuangporus baumii</name>
    <name type="common">Phellinus baumii</name>
    <dbReference type="NCBI Taxonomy" id="108892"/>
    <lineage>
        <taxon>Eukaryota</taxon>
        <taxon>Fungi</taxon>
        <taxon>Dikarya</taxon>
        <taxon>Basidiomycota</taxon>
        <taxon>Agaricomycotina</taxon>
        <taxon>Agaricomycetes</taxon>
        <taxon>Hymenochaetales</taxon>
        <taxon>Hymenochaetaceae</taxon>
        <taxon>Sanghuangporus</taxon>
    </lineage>
</organism>
<keyword evidence="4" id="KW-0653">Protein transport</keyword>
<evidence type="ECO:0000313" key="7">
    <source>
        <dbReference type="Proteomes" id="UP000757232"/>
    </source>
</evidence>
<dbReference type="AlphaFoldDB" id="A0A9Q5HQS5"/>
<dbReference type="GO" id="GO:0000145">
    <property type="term" value="C:exocyst"/>
    <property type="evidence" value="ECO:0007669"/>
    <property type="project" value="InterPro"/>
</dbReference>
<evidence type="ECO:0000256" key="2">
    <source>
        <dbReference type="ARBA" id="ARBA00022448"/>
    </source>
</evidence>
<dbReference type="OrthoDB" id="1922221at2759"/>
<dbReference type="InterPro" id="IPR016159">
    <property type="entry name" value="Cullin_repeat-like_dom_sf"/>
</dbReference>
<dbReference type="SUPFAM" id="SSF74788">
    <property type="entry name" value="Cullin repeat-like"/>
    <property type="match status" value="1"/>
</dbReference>
<dbReference type="PANTHER" id="PTHR12542:SF41">
    <property type="entry name" value="EXOCYST COMPLEX COMPONENT 7"/>
    <property type="match status" value="1"/>
</dbReference>